<sequence length="82" mass="8950">MHHNITALRSYRATLIPHGVDAAHLDQLADARLLPVLRLKAASASHAQACALLASGRPVLRVERVERVERKKAGKSITPRQA</sequence>
<dbReference type="AlphaFoldDB" id="A0A1H3SJP7"/>
<dbReference type="Proteomes" id="UP000183417">
    <property type="component" value="Unassembled WGS sequence"/>
</dbReference>
<proteinExistence type="predicted"/>
<gene>
    <name evidence="1" type="ORF">SAMN05421547_1215</name>
</gene>
<reference evidence="1 2" key="1">
    <citation type="submission" date="2016-10" db="EMBL/GenBank/DDBJ databases">
        <authorList>
            <person name="de Groot N.N."/>
        </authorList>
    </citation>
    <scope>NUCLEOTIDE SEQUENCE [LARGE SCALE GENOMIC DNA]</scope>
    <source>
        <strain evidence="1 2">LMG 24775</strain>
    </source>
</reference>
<dbReference type="RefSeq" id="WP_074923266.1">
    <property type="nucleotide sequence ID" value="NZ_CP141274.1"/>
</dbReference>
<protein>
    <submittedName>
        <fullName evidence="1">Uncharacterized protein</fullName>
    </submittedName>
</protein>
<evidence type="ECO:0000313" key="1">
    <source>
        <dbReference type="EMBL" id="SDZ38192.1"/>
    </source>
</evidence>
<dbReference type="GeneID" id="94693771"/>
<organism evidence="1 2">
    <name type="scientific">Delftia lacustris</name>
    <dbReference type="NCBI Taxonomy" id="558537"/>
    <lineage>
        <taxon>Bacteria</taxon>
        <taxon>Pseudomonadati</taxon>
        <taxon>Pseudomonadota</taxon>
        <taxon>Betaproteobacteria</taxon>
        <taxon>Burkholderiales</taxon>
        <taxon>Comamonadaceae</taxon>
        <taxon>Delftia</taxon>
    </lineage>
</organism>
<accession>A0A1H3SJP7</accession>
<evidence type="ECO:0000313" key="2">
    <source>
        <dbReference type="Proteomes" id="UP000183417"/>
    </source>
</evidence>
<name>A0A1H3SJP7_9BURK</name>
<dbReference type="EMBL" id="FNPE01000021">
    <property type="protein sequence ID" value="SDZ38192.1"/>
    <property type="molecule type" value="Genomic_DNA"/>
</dbReference>